<reference evidence="1" key="2">
    <citation type="submission" date="2023-06" db="EMBL/GenBank/DDBJ databases">
        <title>lsaBGC provides a comprehensive framework for evolutionary analysis of biosynthetic gene clusters within focal taxa.</title>
        <authorList>
            <person name="Salamzade R."/>
            <person name="Sandstrom S."/>
            <person name="Kalan L.R."/>
        </authorList>
    </citation>
    <scope>NUCLEOTIDE SEQUENCE</scope>
    <source>
        <strain evidence="1">P3-SID899</strain>
    </source>
</reference>
<evidence type="ECO:0000313" key="3">
    <source>
        <dbReference type="Proteomes" id="UP000184253"/>
    </source>
</evidence>
<dbReference type="EMBL" id="JALXKZ020000018">
    <property type="protein sequence ID" value="MCV7629295.1"/>
    <property type="molecule type" value="Genomic_DNA"/>
</dbReference>
<dbReference type="Proteomes" id="UP001205867">
    <property type="component" value="Unassembled WGS sequence"/>
</dbReference>
<accession>A0A031IBF3</accession>
<evidence type="ECO:0000313" key="2">
    <source>
        <dbReference type="EMBL" id="SHL69714.1"/>
    </source>
</evidence>
<protein>
    <submittedName>
        <fullName evidence="1">DUF3046 domain-containing protein</fullName>
    </submittedName>
</protein>
<comment type="caution">
    <text evidence="1">The sequence shown here is derived from an EMBL/GenBank/DDBJ whole genome shotgun (WGS) entry which is preliminary data.</text>
</comment>
<reference evidence="2 3" key="1">
    <citation type="submission" date="2016-11" db="EMBL/GenBank/DDBJ databases">
        <authorList>
            <person name="Varghese N."/>
            <person name="Submissions S."/>
        </authorList>
    </citation>
    <scope>NUCLEOTIDE SEQUENCE [LARGE SCALE GENOMIC DNA]</scope>
    <source>
        <strain evidence="2 3">VTM4R57</strain>
    </source>
</reference>
<accession>A0A0C2RIC1</accession>
<dbReference type="RefSeq" id="WP_002856506.1">
    <property type="nucleotide sequence ID" value="NZ_CABIZL010000009.1"/>
</dbReference>
<dbReference type="Proteomes" id="UP000184253">
    <property type="component" value="Unassembled WGS sequence"/>
</dbReference>
<dbReference type="Pfam" id="PF11248">
    <property type="entry name" value="DUF3046"/>
    <property type="match status" value="1"/>
</dbReference>
<sequence length="72" mass="8034">MRESEFRRLMDEEFGPARAGLVADSLHLPGLDTTATAALAAGVDPRRVWLAVCDLHEIPQERRLGRDVPPKR</sequence>
<dbReference type="GeneID" id="93363012"/>
<name>A0A031IBF3_MICLU</name>
<proteinExistence type="predicted"/>
<evidence type="ECO:0000313" key="4">
    <source>
        <dbReference type="Proteomes" id="UP001205867"/>
    </source>
</evidence>
<gene>
    <name evidence="1" type="ORF">M3A82_008070</name>
    <name evidence="2" type="ORF">SAMN04487849_10888</name>
</gene>
<organism evidence="1 4">
    <name type="scientific">Micrococcus luteus</name>
    <name type="common">Micrococcus lysodeikticus</name>
    <dbReference type="NCBI Taxonomy" id="1270"/>
    <lineage>
        <taxon>Bacteria</taxon>
        <taxon>Bacillati</taxon>
        <taxon>Actinomycetota</taxon>
        <taxon>Actinomycetes</taxon>
        <taxon>Micrococcales</taxon>
        <taxon>Micrococcaceae</taxon>
        <taxon>Micrococcus</taxon>
    </lineage>
</organism>
<accession>A0A653M830</accession>
<dbReference type="EMBL" id="FRCE01000008">
    <property type="protein sequence ID" value="SHL69714.1"/>
    <property type="molecule type" value="Genomic_DNA"/>
</dbReference>
<dbReference type="OMA" id="MRLTVFW"/>
<dbReference type="InterPro" id="IPR021408">
    <property type="entry name" value="DUF3046"/>
</dbReference>
<evidence type="ECO:0000313" key="1">
    <source>
        <dbReference type="EMBL" id="MCV7629295.1"/>
    </source>
</evidence>
<accession>A0A653IQ28</accession>
<dbReference type="AlphaFoldDB" id="A0A031IBF3"/>